<keyword evidence="3" id="KW-1185">Reference proteome</keyword>
<feature type="domain" description="Glycosyl transferase family 1" evidence="1">
    <location>
        <begin position="194"/>
        <end position="352"/>
    </location>
</feature>
<dbReference type="AlphaFoldDB" id="A0A4V1ZDH0"/>
<reference evidence="2 3" key="1">
    <citation type="submission" date="2019-02" db="EMBL/GenBank/DDBJ databases">
        <title>Bacterial novel species Emticicia sp. 17J42-9 isolated from soil.</title>
        <authorList>
            <person name="Jung H.-Y."/>
        </authorList>
    </citation>
    <scope>NUCLEOTIDE SEQUENCE [LARGE SCALE GENOMIC DNA]</scope>
    <source>
        <strain evidence="2 3">17J42-9</strain>
    </source>
</reference>
<dbReference type="EMBL" id="SEWF01000009">
    <property type="protein sequence ID" value="RYU96130.1"/>
    <property type="molecule type" value="Genomic_DNA"/>
</dbReference>
<dbReference type="SUPFAM" id="SSF53756">
    <property type="entry name" value="UDP-Glycosyltransferase/glycogen phosphorylase"/>
    <property type="match status" value="1"/>
</dbReference>
<dbReference type="OrthoDB" id="9790710at2"/>
<dbReference type="PANTHER" id="PTHR45947:SF3">
    <property type="entry name" value="SULFOQUINOVOSYL TRANSFERASE SQD2"/>
    <property type="match status" value="1"/>
</dbReference>
<dbReference type="PANTHER" id="PTHR45947">
    <property type="entry name" value="SULFOQUINOVOSYL TRANSFERASE SQD2"/>
    <property type="match status" value="1"/>
</dbReference>
<dbReference type="GO" id="GO:0016757">
    <property type="term" value="F:glycosyltransferase activity"/>
    <property type="evidence" value="ECO:0007669"/>
    <property type="project" value="InterPro"/>
</dbReference>
<dbReference type="Pfam" id="PF00534">
    <property type="entry name" value="Glycos_transf_1"/>
    <property type="match status" value="1"/>
</dbReference>
<dbReference type="Proteomes" id="UP000293162">
    <property type="component" value="Unassembled WGS sequence"/>
</dbReference>
<evidence type="ECO:0000313" key="2">
    <source>
        <dbReference type="EMBL" id="RYU96130.1"/>
    </source>
</evidence>
<organism evidence="2 3">
    <name type="scientific">Emticicia agri</name>
    <dbReference type="NCBI Taxonomy" id="2492393"/>
    <lineage>
        <taxon>Bacteria</taxon>
        <taxon>Pseudomonadati</taxon>
        <taxon>Bacteroidota</taxon>
        <taxon>Cytophagia</taxon>
        <taxon>Cytophagales</taxon>
        <taxon>Leadbetterellaceae</taxon>
        <taxon>Emticicia</taxon>
    </lineage>
</organism>
<comment type="caution">
    <text evidence="2">The sequence shown here is derived from an EMBL/GenBank/DDBJ whole genome shotgun (WGS) entry which is preliminary data.</text>
</comment>
<dbReference type="CDD" id="cd03801">
    <property type="entry name" value="GT4_PimA-like"/>
    <property type="match status" value="1"/>
</dbReference>
<protein>
    <submittedName>
        <fullName evidence="2">Glycosyltransferase</fullName>
    </submittedName>
</protein>
<sequence>MRILIIHQYLWSHYKGKIYSELQKIVNTHKNDELLVLQTSLNEITRANLGPVDRSIHQYNYQVLVDDYYENIPNTTRARKMLYWVRKFKPDVVNVSGYYEPAMNMVIFYCRMVGIKVIISVDSTEEDKPNIWWKETIKRFVVNRAQGFFCYGSKASEYMLKFGAKPEQILLENNAVDNEKIASIYQEAYPNRDNEKQKFALRPYNFIYTGRLMAIKNVKNLVIAFSKVKNKDWGLIILGDGAEGENLRNYVADNQIEGVKFIEGQAWYNVPKFMAIGDVFVLPSYSEPWGLVVNEAMVCGMPVVVSNKCGSSHDLVKNGENGYTFNPYDTEELAQILLKFVNEPQKINSFGDVSKEVIKKYSPGQVAQEMYSGFKKVLYEHK</sequence>
<proteinExistence type="predicted"/>
<gene>
    <name evidence="2" type="ORF">EWM59_07930</name>
</gene>
<dbReference type="RefSeq" id="WP_130020421.1">
    <property type="nucleotide sequence ID" value="NZ_SEWF01000009.1"/>
</dbReference>
<dbReference type="Gene3D" id="3.40.50.2000">
    <property type="entry name" value="Glycogen Phosphorylase B"/>
    <property type="match status" value="2"/>
</dbReference>
<accession>A0A4V1ZDH0</accession>
<keyword evidence="2" id="KW-0808">Transferase</keyword>
<evidence type="ECO:0000313" key="3">
    <source>
        <dbReference type="Proteomes" id="UP000293162"/>
    </source>
</evidence>
<dbReference type="InterPro" id="IPR050194">
    <property type="entry name" value="Glycosyltransferase_grp1"/>
</dbReference>
<name>A0A4V1ZDH0_9BACT</name>
<evidence type="ECO:0000259" key="1">
    <source>
        <dbReference type="Pfam" id="PF00534"/>
    </source>
</evidence>
<dbReference type="InterPro" id="IPR001296">
    <property type="entry name" value="Glyco_trans_1"/>
</dbReference>